<dbReference type="InterPro" id="IPR036249">
    <property type="entry name" value="Thioredoxin-like_sf"/>
</dbReference>
<comment type="caution">
    <text evidence="4">The sequence shown here is derived from an EMBL/GenBank/DDBJ whole genome shotgun (WGS) entry which is preliminary data.</text>
</comment>
<evidence type="ECO:0000256" key="1">
    <source>
        <dbReference type="PIRNR" id="PIRNR006386"/>
    </source>
</evidence>
<dbReference type="InterPro" id="IPR044087">
    <property type="entry name" value="NahD-like"/>
</dbReference>
<dbReference type="AlphaFoldDB" id="A0A4Y9S6I7"/>
<dbReference type="CDD" id="cd03022">
    <property type="entry name" value="DsbA_HCCA_Iso"/>
    <property type="match status" value="1"/>
</dbReference>
<comment type="catalytic activity">
    <reaction evidence="1">
        <text>2-hydroxychromene-2-carboxylate = (3E)-4-(2-hydroxyphenyl)-2-oxobut-3-enoate</text>
        <dbReference type="Rhea" id="RHEA:27401"/>
        <dbReference type="ChEBI" id="CHEBI:59350"/>
        <dbReference type="ChEBI" id="CHEBI:59353"/>
        <dbReference type="EC" id="5.99.1.4"/>
    </reaction>
</comment>
<dbReference type="PANTHER" id="PTHR42943">
    <property type="entry name" value="GLUTATHIONE S-TRANSFERASE KAPPA"/>
    <property type="match status" value="1"/>
</dbReference>
<keyword evidence="5" id="KW-1185">Reference proteome</keyword>
<dbReference type="PIRSF" id="PIRSF006386">
    <property type="entry name" value="HCCAis_GSTk"/>
    <property type="match status" value="1"/>
</dbReference>
<dbReference type="GO" id="GO:0004364">
    <property type="term" value="F:glutathione transferase activity"/>
    <property type="evidence" value="ECO:0007669"/>
    <property type="project" value="TreeGrafter"/>
</dbReference>
<dbReference type="InterPro" id="IPR051924">
    <property type="entry name" value="GST_Kappa/NadH"/>
</dbReference>
<organism evidence="4 5">
    <name type="scientific">Duganella callida</name>
    <dbReference type="NCBI Taxonomy" id="2561932"/>
    <lineage>
        <taxon>Bacteria</taxon>
        <taxon>Pseudomonadati</taxon>
        <taxon>Pseudomonadota</taxon>
        <taxon>Betaproteobacteria</taxon>
        <taxon>Burkholderiales</taxon>
        <taxon>Oxalobacteraceae</taxon>
        <taxon>Telluria group</taxon>
        <taxon>Duganella</taxon>
    </lineage>
</organism>
<sequence length="200" mass="21981">MSKVCQYFFSAQSPWAYLGHERLVTMARKHGVQIEIKPCDLANVFDASGGLPLAKRAPQRQAYRLVELARWSAYLDLPLQLHPPFFPVAPDLANRLIVATRQAHGTEQALALSGAIMRGVWADEKNIADEVTLARIAGGCGLDGAALLKAVESAAVKAEYENNTAQAHAASVFGSPWYVLDGENFWGQDRLDFLERAMQK</sequence>
<dbReference type="GO" id="GO:0006749">
    <property type="term" value="P:glutathione metabolic process"/>
    <property type="evidence" value="ECO:0007669"/>
    <property type="project" value="TreeGrafter"/>
</dbReference>
<dbReference type="GO" id="GO:0018845">
    <property type="term" value="F:2-hydroxychromene-2-carboxylate isomerase activity"/>
    <property type="evidence" value="ECO:0007669"/>
    <property type="project" value="UniProtKB-UniRule"/>
</dbReference>
<proteinExistence type="inferred from homology"/>
<dbReference type="OrthoDB" id="8560325at2"/>
<dbReference type="GO" id="GO:0004602">
    <property type="term" value="F:glutathione peroxidase activity"/>
    <property type="evidence" value="ECO:0007669"/>
    <property type="project" value="TreeGrafter"/>
</dbReference>
<evidence type="ECO:0000313" key="5">
    <source>
        <dbReference type="Proteomes" id="UP000297729"/>
    </source>
</evidence>
<evidence type="ECO:0000256" key="2">
    <source>
        <dbReference type="PIRSR" id="PIRSR006386-1"/>
    </source>
</evidence>
<keyword evidence="1 4" id="KW-0413">Isomerase</keyword>
<dbReference type="Gene3D" id="3.40.30.10">
    <property type="entry name" value="Glutaredoxin"/>
    <property type="match status" value="1"/>
</dbReference>
<dbReference type="Pfam" id="PF01323">
    <property type="entry name" value="DSBA"/>
    <property type="match status" value="1"/>
</dbReference>
<dbReference type="PANTHER" id="PTHR42943:SF13">
    <property type="entry name" value="GLUTATHIONE S-TRANSFERASE KAPPA-RELATED"/>
    <property type="match status" value="1"/>
</dbReference>
<dbReference type="EC" id="5.99.1.4" evidence="1"/>
<dbReference type="EMBL" id="SPVG01000213">
    <property type="protein sequence ID" value="TFW17044.1"/>
    <property type="molecule type" value="Genomic_DNA"/>
</dbReference>
<gene>
    <name evidence="4" type="ORF">E4L98_21705</name>
</gene>
<dbReference type="SUPFAM" id="SSF52833">
    <property type="entry name" value="Thioredoxin-like"/>
    <property type="match status" value="1"/>
</dbReference>
<accession>A0A4Y9S6I7</accession>
<evidence type="ECO:0000313" key="4">
    <source>
        <dbReference type="EMBL" id="TFW17044.1"/>
    </source>
</evidence>
<feature type="active site" description="Nucleophile" evidence="2">
    <location>
        <position position="13"/>
    </location>
</feature>
<reference evidence="4 5" key="1">
    <citation type="submission" date="2019-03" db="EMBL/GenBank/DDBJ databases">
        <title>Draft Genome Sequence of Duganella callidus sp. nov., a Novel Duganella Species Isolated from Cultivated Soil.</title>
        <authorList>
            <person name="Raths R."/>
            <person name="Peta V."/>
            <person name="Bucking H."/>
        </authorList>
    </citation>
    <scope>NUCLEOTIDE SEQUENCE [LARGE SCALE GENOMIC DNA]</scope>
    <source>
        <strain evidence="4 5">DN04</strain>
    </source>
</reference>
<name>A0A4Y9S6I7_9BURK</name>
<dbReference type="InterPro" id="IPR001853">
    <property type="entry name" value="DSBA-like_thioredoxin_dom"/>
</dbReference>
<feature type="domain" description="DSBA-like thioredoxin" evidence="3">
    <location>
        <begin position="7"/>
        <end position="199"/>
    </location>
</feature>
<dbReference type="RefSeq" id="WP_135203633.1">
    <property type="nucleotide sequence ID" value="NZ_SPVG01000213.1"/>
</dbReference>
<protein>
    <recommendedName>
        <fullName evidence="1">2-hydroxychromene-2-carboxylate isomerase</fullName>
        <ecNumber evidence="1">5.99.1.4</ecNumber>
    </recommendedName>
</protein>
<comment type="similarity">
    <text evidence="1">Belongs to the GST superfamily. NadH family.</text>
</comment>
<dbReference type="InterPro" id="IPR014440">
    <property type="entry name" value="HCCAis_GSTk"/>
</dbReference>
<evidence type="ECO:0000259" key="3">
    <source>
        <dbReference type="Pfam" id="PF01323"/>
    </source>
</evidence>
<dbReference type="Proteomes" id="UP000297729">
    <property type="component" value="Unassembled WGS sequence"/>
</dbReference>
<dbReference type="GO" id="GO:1901170">
    <property type="term" value="P:naphthalene catabolic process"/>
    <property type="evidence" value="ECO:0007669"/>
    <property type="project" value="InterPro"/>
</dbReference>